<sequence>MQTPLDMALADSKTAFIFALPMTANGIGKQIITLNLTVMGTYEQGILGAFSGLVGPVVGANFRGKNVMRGRPKKTKKLATENQLAQRGKFTAVTAFLTPANSILSSYFANQTGAKSRYNLATSYHLQEAVEWDGVEATILFDKALFSKGSLLAPQNLAATAVAGSQLQLDWVNNSYGNAMATDQLQVVVYEPIGGFYEFFLNVATRADVTASITLPPYMAGAQVQCWGFMVSANSKLKSTSQYLGAITVV</sequence>
<dbReference type="EMBL" id="JBHSQB010000005">
    <property type="protein sequence ID" value="MFC6096326.1"/>
    <property type="molecule type" value="Genomic_DNA"/>
</dbReference>
<dbReference type="InterPro" id="IPR046233">
    <property type="entry name" value="DUF6266"/>
</dbReference>
<comment type="caution">
    <text evidence="1">The sequence shown here is derived from an EMBL/GenBank/DDBJ whole genome shotgun (WGS) entry which is preliminary data.</text>
</comment>
<dbReference type="Pfam" id="PF19781">
    <property type="entry name" value="DUF6266"/>
    <property type="match status" value="1"/>
</dbReference>
<evidence type="ECO:0000313" key="2">
    <source>
        <dbReference type="Proteomes" id="UP001596287"/>
    </source>
</evidence>
<keyword evidence="2" id="KW-1185">Reference proteome</keyword>
<dbReference type="Proteomes" id="UP001596287">
    <property type="component" value="Unassembled WGS sequence"/>
</dbReference>
<reference evidence="2" key="1">
    <citation type="journal article" date="2019" name="Int. J. Syst. Evol. Microbiol.">
        <title>The Global Catalogue of Microorganisms (GCM) 10K type strain sequencing project: providing services to taxonomists for standard genome sequencing and annotation.</title>
        <authorList>
            <consortium name="The Broad Institute Genomics Platform"/>
            <consortium name="The Broad Institute Genome Sequencing Center for Infectious Disease"/>
            <person name="Wu L."/>
            <person name="Ma J."/>
        </authorList>
    </citation>
    <scope>NUCLEOTIDE SEQUENCE [LARGE SCALE GENOMIC DNA]</scope>
    <source>
        <strain evidence="2">CCUG 49679</strain>
    </source>
</reference>
<accession>A0ABW1PN02</accession>
<proteinExistence type="predicted"/>
<gene>
    <name evidence="1" type="ORF">ACFPVY_06665</name>
</gene>
<organism evidence="1 2">
    <name type="scientific">Flavobacterium qiangtangense</name>
    <dbReference type="NCBI Taxonomy" id="1442595"/>
    <lineage>
        <taxon>Bacteria</taxon>
        <taxon>Pseudomonadati</taxon>
        <taxon>Bacteroidota</taxon>
        <taxon>Flavobacteriia</taxon>
        <taxon>Flavobacteriales</taxon>
        <taxon>Flavobacteriaceae</taxon>
        <taxon>Flavobacterium</taxon>
    </lineage>
</organism>
<name>A0ABW1PN02_9FLAO</name>
<protein>
    <submittedName>
        <fullName evidence="1">DUF6266 family protein</fullName>
    </submittedName>
</protein>
<evidence type="ECO:0000313" key="1">
    <source>
        <dbReference type="EMBL" id="MFC6096326.1"/>
    </source>
</evidence>